<feature type="compositionally biased region" description="Basic residues" evidence="7">
    <location>
        <begin position="1262"/>
        <end position="1272"/>
    </location>
</feature>
<feature type="compositionally biased region" description="Low complexity" evidence="7">
    <location>
        <begin position="2177"/>
        <end position="2188"/>
    </location>
</feature>
<feature type="compositionally biased region" description="Basic residues" evidence="7">
    <location>
        <begin position="659"/>
        <end position="669"/>
    </location>
</feature>
<feature type="compositionally biased region" description="Polar residues" evidence="7">
    <location>
        <begin position="2380"/>
        <end position="2391"/>
    </location>
</feature>
<feature type="region of interest" description="Disordered" evidence="7">
    <location>
        <begin position="591"/>
        <end position="1209"/>
    </location>
</feature>
<keyword evidence="3" id="KW-0805">Transcription regulation</keyword>
<feature type="compositionally biased region" description="Basic and acidic residues" evidence="7">
    <location>
        <begin position="2567"/>
        <end position="2582"/>
    </location>
</feature>
<feature type="compositionally biased region" description="Basic and acidic residues" evidence="7">
    <location>
        <begin position="2470"/>
        <end position="2495"/>
    </location>
</feature>
<feature type="compositionally biased region" description="Acidic residues" evidence="7">
    <location>
        <begin position="1164"/>
        <end position="1178"/>
    </location>
</feature>
<feature type="compositionally biased region" description="Basic and acidic residues" evidence="7">
    <location>
        <begin position="1225"/>
        <end position="1234"/>
    </location>
</feature>
<feature type="region of interest" description="Disordered" evidence="7">
    <location>
        <begin position="2298"/>
        <end position="2353"/>
    </location>
</feature>
<evidence type="ECO:0000256" key="2">
    <source>
        <dbReference type="ARBA" id="ARBA00007770"/>
    </source>
</evidence>
<feature type="region of interest" description="Disordered" evidence="7">
    <location>
        <begin position="2426"/>
        <end position="2589"/>
    </location>
</feature>
<dbReference type="PANTHER" id="PTHR10812">
    <property type="entry name" value="TRANSCRIPTION FACTOR AP-2"/>
    <property type="match status" value="1"/>
</dbReference>
<dbReference type="EnsemblMetazoa" id="PPA29153.1">
    <property type="protein sequence ID" value="PPA29153.1"/>
    <property type="gene ID" value="WBGene00118707"/>
</dbReference>
<feature type="compositionally biased region" description="Basic and acidic residues" evidence="7">
    <location>
        <begin position="2530"/>
        <end position="2540"/>
    </location>
</feature>
<comment type="subcellular location">
    <subcellularLocation>
        <location evidence="1">Nucleus</location>
    </subcellularLocation>
</comment>
<feature type="compositionally biased region" description="Low complexity" evidence="7">
    <location>
        <begin position="1870"/>
        <end position="1879"/>
    </location>
</feature>
<accession>A0A8R1UJM2</accession>
<feature type="compositionally biased region" description="Basic and acidic residues" evidence="7">
    <location>
        <begin position="1036"/>
        <end position="1052"/>
    </location>
</feature>
<keyword evidence="8" id="KW-0472">Membrane</keyword>
<feature type="compositionally biased region" description="Acidic residues" evidence="7">
    <location>
        <begin position="2496"/>
        <end position="2507"/>
    </location>
</feature>
<comment type="similarity">
    <text evidence="2">Belongs to the AP-2 family.</text>
</comment>
<organism evidence="9 10">
    <name type="scientific">Pristionchus pacificus</name>
    <name type="common">Parasitic nematode worm</name>
    <dbReference type="NCBI Taxonomy" id="54126"/>
    <lineage>
        <taxon>Eukaryota</taxon>
        <taxon>Metazoa</taxon>
        <taxon>Ecdysozoa</taxon>
        <taxon>Nematoda</taxon>
        <taxon>Chromadorea</taxon>
        <taxon>Rhabditida</taxon>
        <taxon>Rhabditina</taxon>
        <taxon>Diplogasteromorpha</taxon>
        <taxon>Diplogasteroidea</taxon>
        <taxon>Neodiplogasteridae</taxon>
        <taxon>Pristionchus</taxon>
    </lineage>
</organism>
<dbReference type="GO" id="GO:0005634">
    <property type="term" value="C:nucleus"/>
    <property type="evidence" value="ECO:0000318"/>
    <property type="project" value="GO_Central"/>
</dbReference>
<feature type="region of interest" description="Disordered" evidence="7">
    <location>
        <begin position="1944"/>
        <end position="2011"/>
    </location>
</feature>
<feature type="compositionally biased region" description="Polar residues" evidence="7">
    <location>
        <begin position="808"/>
        <end position="818"/>
    </location>
</feature>
<feature type="compositionally biased region" description="Polar residues" evidence="7">
    <location>
        <begin position="2196"/>
        <end position="2212"/>
    </location>
</feature>
<feature type="compositionally biased region" description="Basic and acidic residues" evidence="7">
    <location>
        <begin position="1320"/>
        <end position="1351"/>
    </location>
</feature>
<keyword evidence="10" id="KW-1185">Reference proteome</keyword>
<feature type="region of interest" description="Disordered" evidence="7">
    <location>
        <begin position="1301"/>
        <end position="1363"/>
    </location>
</feature>
<feature type="compositionally biased region" description="Polar residues" evidence="7">
    <location>
        <begin position="913"/>
        <end position="926"/>
    </location>
</feature>
<evidence type="ECO:0000256" key="7">
    <source>
        <dbReference type="SAM" id="MobiDB-lite"/>
    </source>
</evidence>
<feature type="region of interest" description="Disordered" evidence="7">
    <location>
        <begin position="518"/>
        <end position="547"/>
    </location>
</feature>
<dbReference type="Proteomes" id="UP000005239">
    <property type="component" value="Unassembled WGS sequence"/>
</dbReference>
<feature type="compositionally biased region" description="Low complexity" evidence="7">
    <location>
        <begin position="1909"/>
        <end position="1924"/>
    </location>
</feature>
<dbReference type="InterPro" id="IPR004979">
    <property type="entry name" value="TF_AP2"/>
</dbReference>
<feature type="region of interest" description="Disordered" evidence="7">
    <location>
        <begin position="267"/>
        <end position="298"/>
    </location>
</feature>
<feature type="region of interest" description="Disordered" evidence="7">
    <location>
        <begin position="1846"/>
        <end position="1928"/>
    </location>
</feature>
<feature type="compositionally biased region" description="Basic and acidic residues" evidence="7">
    <location>
        <begin position="670"/>
        <end position="687"/>
    </location>
</feature>
<reference evidence="10" key="1">
    <citation type="journal article" date="2008" name="Nat. Genet.">
        <title>The Pristionchus pacificus genome provides a unique perspective on nematode lifestyle and parasitism.</title>
        <authorList>
            <person name="Dieterich C."/>
            <person name="Clifton S.W."/>
            <person name="Schuster L.N."/>
            <person name="Chinwalla A."/>
            <person name="Delehaunty K."/>
            <person name="Dinkelacker I."/>
            <person name="Fulton L."/>
            <person name="Fulton R."/>
            <person name="Godfrey J."/>
            <person name="Minx P."/>
            <person name="Mitreva M."/>
            <person name="Roeseler W."/>
            <person name="Tian H."/>
            <person name="Witte H."/>
            <person name="Yang S.P."/>
            <person name="Wilson R.K."/>
            <person name="Sommer R.J."/>
        </authorList>
    </citation>
    <scope>NUCLEOTIDE SEQUENCE [LARGE SCALE GENOMIC DNA]</scope>
    <source>
        <strain evidence="10">PS312</strain>
    </source>
</reference>
<feature type="region of interest" description="Disordered" evidence="7">
    <location>
        <begin position="1222"/>
        <end position="1277"/>
    </location>
</feature>
<feature type="region of interest" description="Disordered" evidence="7">
    <location>
        <begin position="51"/>
        <end position="87"/>
    </location>
</feature>
<feature type="compositionally biased region" description="Polar residues" evidence="7">
    <location>
        <begin position="712"/>
        <end position="730"/>
    </location>
</feature>
<feature type="region of interest" description="Disordered" evidence="7">
    <location>
        <begin position="317"/>
        <end position="447"/>
    </location>
</feature>
<feature type="compositionally biased region" description="Basic and acidic residues" evidence="7">
    <location>
        <begin position="1146"/>
        <end position="1158"/>
    </location>
</feature>
<evidence type="ECO:0000256" key="6">
    <source>
        <dbReference type="ARBA" id="ARBA00023242"/>
    </source>
</evidence>
<feature type="compositionally biased region" description="Polar residues" evidence="7">
    <location>
        <begin position="873"/>
        <end position="884"/>
    </location>
</feature>
<evidence type="ECO:0000256" key="1">
    <source>
        <dbReference type="ARBA" id="ARBA00004123"/>
    </source>
</evidence>
<feature type="compositionally biased region" description="Low complexity" evidence="7">
    <location>
        <begin position="1084"/>
        <end position="1098"/>
    </location>
</feature>
<evidence type="ECO:0000313" key="9">
    <source>
        <dbReference type="EnsemblMetazoa" id="PPA29153.1"/>
    </source>
</evidence>
<keyword evidence="6" id="KW-0539">Nucleus</keyword>
<feature type="region of interest" description="Disordered" evidence="7">
    <location>
        <begin position="2088"/>
        <end position="2122"/>
    </location>
</feature>
<feature type="compositionally biased region" description="Acidic residues" evidence="7">
    <location>
        <begin position="391"/>
        <end position="401"/>
    </location>
</feature>
<feature type="compositionally biased region" description="Low complexity" evidence="7">
    <location>
        <begin position="2213"/>
        <end position="2227"/>
    </location>
</feature>
<feature type="compositionally biased region" description="Basic and acidic residues" evidence="7">
    <location>
        <begin position="891"/>
        <end position="912"/>
    </location>
</feature>
<feature type="compositionally biased region" description="Low complexity" evidence="7">
    <location>
        <begin position="2445"/>
        <end position="2456"/>
    </location>
</feature>
<accession>A0A2A6CGG8</accession>
<dbReference type="PANTHER" id="PTHR10812:SF17">
    <property type="entry name" value="TRANSCRIPTION FACTOR AP-2, ISOFORM D"/>
    <property type="match status" value="1"/>
</dbReference>
<feature type="region of interest" description="Disordered" evidence="7">
    <location>
        <begin position="2366"/>
        <end position="2396"/>
    </location>
</feature>
<feature type="compositionally biased region" description="Low complexity" evidence="7">
    <location>
        <begin position="733"/>
        <end position="742"/>
    </location>
</feature>
<gene>
    <name evidence="9" type="primary">WBGene00118707</name>
</gene>
<reference evidence="9" key="2">
    <citation type="submission" date="2022-06" db="UniProtKB">
        <authorList>
            <consortium name="EnsemblMetazoa"/>
        </authorList>
    </citation>
    <scope>IDENTIFICATION</scope>
    <source>
        <strain evidence="9">PS312</strain>
    </source>
</reference>
<sequence>MDNALGTSLKRRKSSDMSIEGFCICIVDCIISAIGCCTTVSMYLSESSSRGLNGAKATRKRTQTNDRENEWIDRQRERERENSPRKPPIFRDRRVCFLQSVVASPSKENVKIVEETEGSERRIMEMRMENYDPFLAKLYHYDFLLEKALEKRLERRAVMFGEKRQIVPVQQRNVHGIYANSPQYQARNPHQQCQQPYPNHQSQHPPWSSYNRLPYQNNINHHNSPYGNGYNGYSRGYHPPSPLVNHTSMYNNRHYSVGIPSRHSSRARAMNEDGGYPQFDNRIHSGRDHATSSAMEASRTEPIFSVFQTLLALRVPTSSSDTSEAPTNPITSPKNAVESTAPAEEDAPAQEASSAVENRDPSGQPIDQPVADSAVDGENSLLDPVKTELESSYEERDDEDVSSTVSQQSRITPDDVEQNIIVVLETLETPAEEEDAPTEVDPRSSDPIVAPASAVFEPNPIAPVAHENLSVINPTDSTGSATMEEVLQPVPPNPIAPDPHEKLSQLNPVDSTETAALEDVPQEVRPVPSSMESTAVVPISPQMDDDSIDDVDEEFVDQTAANSTMDLSVFNDIDFDMPELREIQEANTSIINGVDMFPPDSSENSDITESIGEPRQDEPIRVTSPIPPTIPEDTEMSDIPSASVVIPTLHADEPIPPVKPKRSYTRRGTKPSDDPKEPTTKKQRDGDTDPPNSRRSPRKSRSNRGSSADSSTYLSESVKESPQSRVNAQQEKLAGALRATLARGRKSGEPGISTPIEKTSSEKQISGRKKKNCDDLKDKKEDDSMIFKEPETPTNTSSEVKKQLARRTPTSSIANVKKTSGKRGRLAKMEGVEKEMIKEDNEILRISEKTSEKERRQAKTNDDTRDDHDLKSLRTSKTPTNSLANVKKTLGKRETPVKKVESSKDEIKDNSELLRTSQETPNSTDVNKPVRKRGRPKRITDMDLAPSDQINAASIENKQDKKKNTRRQTAQQISDESESDSDDAEIHVDTTNLPSDIPEDAEMSDVPSTLMDLHTSTSPQTSSGRIRRRSSYISQKTRETKSSVDPEKYSEEKLEDSDAPTMIIRKSPRKSRKNLVDKNSFNDASTSLSNSVNALSSNEGIQEEQEDDNSPRKIHKDHFKNFSPDKIAVQRARSLENRSKKNVQKNAEENPDRSDRRKSAVVMDDIDPDDNIDVDTTETTDVSSSAEVKRKRARRISNSSDNDLYEPSDAVIRKLEYLSKNTLKKKADEKIERSNRRKSQVTTDDADDVEQMATETPIPPKSNKKSTRKSRKKSEMDDNAWTLNNCVTALLPSLDNIPKQEELQKSSRNLREAHSISPEKNSDLRTRTFERRSMKTAEEKEVQKSADDKPERKRRKSTVGRDNTDPVDVWSVNSIDLYKTKTINVTVSEVRRRCELPELFNLDMLKNIFCNESSQHDAFLQFIKKNNIEITRICAEENNQTRISYLFEEDAARLSEDFSFLTRSYLNKGRLATMIAAAAGNKIDDLVSCINDIKKYLLRAKEIVKQSGSYPHKTAKEFNLKTHGLGPPTTAVVIDSIVEALDRLMKDRQVYAYMMDPLELGEKVTQGIENDLFTEDKLEENIVGEITPRLNRSIPIKVTIGEIRRRVHGPEKFTLGSVYTYINTSVPSKQVVVRNLLYDARIDLKHKRRKDVENERSAWSSLTETEAVALATEMAYLLKKITNNERIDEKTQSGFEMRQREAQTIANPSLTIPKQLLNRPVRILELRVNCKQRRQEIGNTITTEITLGKSLNPSSTVRKMEHADPLINIGNNNDNQEHAQKRTIEMETPIVRKKAREFVPVVLRNAPPKPKRPIDQPPAHIDPMSAINNYFDHSQGYHEQQQYLPRSMYPQNHPPNYHQHLNPDQNYFDNNLQNYPPNHHQNHPYPPQHQQQYFHNCNSFNQEPHNAGNYNNSWNSNEQWSSPSMQKPQFPYQHRLFSHNEPFEQAPAHPMSTAPPPNQPNSAYDAIPPPPQQPFTPQANPHESSMFTPRMDQRDAHHPSSSPYDRPPRSIPPMAFIQANRAIEEHKRRSISATPFQDHLSSVPPSSITWHDPTLAERNNSILENGAATHAQADQSSVVAKSPMMSHQQDTAMGASLTDPNEVIDNHQSPSQSPIAPVPPRVEQVDGHGIVATMSCAVPVESVHTSPANEPTATSPQPATPPAAKSPVDGNGNGGEQPISPIIQSPSSTIHDVSHSSESSTPSNQVRSLQQQSPIISDGSHSSKSSSTPTNPLAIVPFTPSSMVPSQSGPLHSEFFRELAADIEFVNGGDLAVASINSLVAGVKGMSQLFHHSIDAQRQARIQSGTGTNSVQPDASKEQMDNHNSSNSSSIIFHGSPHSMSSQSSPIPTSPLFPKEVKSENVVIETQHSPIRSDEPLDSSIESTSPHNNHQFPIKEEFPGEEDSDIEFIEEVAGVSQRVIVVKVEIEEPMEEQEEQKQSTNLRLRAQSYSSPQSASPRKKKKRRFLDYSTTEKSKTCNSRKGENGRKRRPDKAIDLDSEDSMSDDEFNTAKNRRSRSKNSPRYFSQYCQEGKKNESKKPTPDISSLQPRRPKSEPEYLECSSEEPLSLEKKSIESSEIRDDSSSDDDLVIVEDTDGNSQTTMTDNNEVWKMPIFLSLYVTRKINIEVSEILRRCGAPEFYNRKMLARMCKMKEGTRKFREFIDHCNSLGNNIDDQNESRNGISRETIHHLSEGEAWSLATDFEGSITQTVPESFFAGVIALAAKNRKDELIKCSAKIQKHLKRILKSFNDVETEKLTQLESKKKSEMSKNEKAMQIFSLSTHGFGPRVVGFVLKSLIRALGCIQCGMEEKFKEIQAPFKPDASGVTHNIRNELLEKNRYDTRRLTEIEEPRIDRHQPITITVGEIRRRMFGQEKFSLIDVFHYLRLRKSSDCEIIKRKEGEIKEILLDYGIEERKQTKEEIKDIKSSWSSITEEEAINLATETSDRLKRIPFQAVEIENEEEKREIEKWLSLITQSLFHTMKNGVESNSHVVKNPSKADFRATHNFGNDFYASVMQWLQPKSKRLSNSLAEIVELE</sequence>
<proteinExistence type="inferred from homology"/>
<keyword evidence="8" id="KW-0812">Transmembrane</keyword>
<dbReference type="GO" id="GO:0001228">
    <property type="term" value="F:DNA-binding transcription activator activity, RNA polymerase II-specific"/>
    <property type="evidence" value="ECO:0000318"/>
    <property type="project" value="GO_Central"/>
</dbReference>
<evidence type="ECO:0000256" key="3">
    <source>
        <dbReference type="ARBA" id="ARBA00023015"/>
    </source>
</evidence>
<dbReference type="InterPro" id="IPR013854">
    <property type="entry name" value="TF_AP2_C"/>
</dbReference>
<feature type="compositionally biased region" description="Polar residues" evidence="7">
    <location>
        <begin position="2300"/>
        <end position="2313"/>
    </location>
</feature>
<feature type="compositionally biased region" description="Basic and acidic residues" evidence="7">
    <location>
        <begin position="772"/>
        <end position="791"/>
    </location>
</feature>
<feature type="compositionally biased region" description="Basic and acidic residues" evidence="7">
    <location>
        <begin position="63"/>
        <end position="87"/>
    </location>
</feature>
<dbReference type="GO" id="GO:0042127">
    <property type="term" value="P:regulation of cell population proliferation"/>
    <property type="evidence" value="ECO:0000318"/>
    <property type="project" value="GO_Central"/>
</dbReference>
<feature type="compositionally biased region" description="Low complexity" evidence="7">
    <location>
        <begin position="2151"/>
        <end position="2167"/>
    </location>
</feature>
<feature type="compositionally biased region" description="Basic and acidic residues" evidence="7">
    <location>
        <begin position="1301"/>
        <end position="1314"/>
    </location>
</feature>
<dbReference type="GO" id="GO:0045944">
    <property type="term" value="P:positive regulation of transcription by RNA polymerase II"/>
    <property type="evidence" value="ECO:0000318"/>
    <property type="project" value="GO_Central"/>
</dbReference>
<feature type="compositionally biased region" description="Low complexity" evidence="7">
    <location>
        <begin position="2324"/>
        <end position="2347"/>
    </location>
</feature>
<keyword evidence="5" id="KW-0804">Transcription</keyword>
<evidence type="ECO:0000256" key="4">
    <source>
        <dbReference type="ARBA" id="ARBA00023125"/>
    </source>
</evidence>
<feature type="transmembrane region" description="Helical" evidence="8">
    <location>
        <begin position="21"/>
        <end position="44"/>
    </location>
</feature>
<feature type="compositionally biased region" description="Polar residues" evidence="7">
    <location>
        <begin position="402"/>
        <end position="411"/>
    </location>
</feature>
<dbReference type="Pfam" id="PF03299">
    <property type="entry name" value="TF_AP-2"/>
    <property type="match status" value="4"/>
</dbReference>
<dbReference type="GO" id="GO:0000977">
    <property type="term" value="F:RNA polymerase II transcription regulatory region sequence-specific DNA binding"/>
    <property type="evidence" value="ECO:0000318"/>
    <property type="project" value="GO_Central"/>
</dbReference>
<keyword evidence="8" id="KW-1133">Transmembrane helix</keyword>
<protein>
    <submittedName>
        <fullName evidence="9">Uncharacterized protein</fullName>
    </submittedName>
</protein>
<evidence type="ECO:0000313" key="10">
    <source>
        <dbReference type="Proteomes" id="UP000005239"/>
    </source>
</evidence>
<feature type="compositionally biased region" description="Polar residues" evidence="7">
    <location>
        <begin position="317"/>
        <end position="338"/>
    </location>
</feature>
<feature type="compositionally biased region" description="Basic and acidic residues" evidence="7">
    <location>
        <begin position="281"/>
        <end position="290"/>
    </location>
</feature>
<name>A0A2A6CGG8_PRIPA</name>
<evidence type="ECO:0000256" key="5">
    <source>
        <dbReference type="ARBA" id="ARBA00023163"/>
    </source>
</evidence>
<keyword evidence="4" id="KW-0238">DNA-binding</keyword>
<evidence type="ECO:0000256" key="8">
    <source>
        <dbReference type="SAM" id="Phobius"/>
    </source>
</evidence>
<feature type="compositionally biased region" description="Basic and acidic residues" evidence="7">
    <location>
        <begin position="827"/>
        <end position="872"/>
    </location>
</feature>
<feature type="region of interest" description="Disordered" evidence="7">
    <location>
        <begin position="2142"/>
        <end position="2245"/>
    </location>
</feature>